<dbReference type="RefSeq" id="WP_177200535.1">
    <property type="nucleotide sequence ID" value="NZ_FNYE01000033.1"/>
</dbReference>
<organism evidence="4 5">
    <name type="scientific">Paraburkholderia diazotrophica</name>
    <dbReference type="NCBI Taxonomy" id="667676"/>
    <lineage>
        <taxon>Bacteria</taxon>
        <taxon>Pseudomonadati</taxon>
        <taxon>Pseudomonadota</taxon>
        <taxon>Betaproteobacteria</taxon>
        <taxon>Burkholderiales</taxon>
        <taxon>Burkholderiaceae</taxon>
        <taxon>Paraburkholderia</taxon>
    </lineage>
</organism>
<feature type="transmembrane region" description="Helical" evidence="2">
    <location>
        <begin position="214"/>
        <end position="240"/>
    </location>
</feature>
<feature type="transmembrane region" description="Helical" evidence="2">
    <location>
        <begin position="19"/>
        <end position="37"/>
    </location>
</feature>
<evidence type="ECO:0000256" key="2">
    <source>
        <dbReference type="SAM" id="Phobius"/>
    </source>
</evidence>
<proteinExistence type="predicted"/>
<reference evidence="5" key="1">
    <citation type="submission" date="2016-10" db="EMBL/GenBank/DDBJ databases">
        <authorList>
            <person name="Varghese N."/>
            <person name="Submissions S."/>
        </authorList>
    </citation>
    <scope>NUCLEOTIDE SEQUENCE [LARGE SCALE GENOMIC DNA]</scope>
    <source>
        <strain evidence="5">LMG 26031</strain>
    </source>
</reference>
<keyword evidence="4" id="KW-0012">Acyltransferase</keyword>
<evidence type="ECO:0000256" key="1">
    <source>
        <dbReference type="SAM" id="MobiDB-lite"/>
    </source>
</evidence>
<evidence type="ECO:0000313" key="4">
    <source>
        <dbReference type="EMBL" id="SEK03944.1"/>
    </source>
</evidence>
<dbReference type="GO" id="GO:0016787">
    <property type="term" value="F:hydrolase activity"/>
    <property type="evidence" value="ECO:0007669"/>
    <property type="project" value="UniProtKB-KW"/>
</dbReference>
<protein>
    <submittedName>
        <fullName evidence="4">Peptidoglycan/LPS O-acetylase OafA/YrhL, contains acyltransferase and SGNH-hydrolase domains</fullName>
    </submittedName>
</protein>
<keyword evidence="5" id="KW-1185">Reference proteome</keyword>
<feature type="transmembrane region" description="Helical" evidence="2">
    <location>
        <begin position="120"/>
        <end position="139"/>
    </location>
</feature>
<keyword evidence="4" id="KW-0378">Hydrolase</keyword>
<dbReference type="Pfam" id="PF01757">
    <property type="entry name" value="Acyl_transf_3"/>
    <property type="match status" value="1"/>
</dbReference>
<feature type="transmembrane region" description="Helical" evidence="2">
    <location>
        <begin position="351"/>
        <end position="375"/>
    </location>
</feature>
<dbReference type="AlphaFoldDB" id="A0A1H7DRE5"/>
<dbReference type="InterPro" id="IPR050879">
    <property type="entry name" value="Acyltransferase_3"/>
</dbReference>
<name>A0A1H7DRE5_9BURK</name>
<feature type="region of interest" description="Disordered" evidence="1">
    <location>
        <begin position="401"/>
        <end position="420"/>
    </location>
</feature>
<evidence type="ECO:0000313" key="5">
    <source>
        <dbReference type="Proteomes" id="UP000198866"/>
    </source>
</evidence>
<dbReference type="PANTHER" id="PTHR23028">
    <property type="entry name" value="ACETYLTRANSFERASE"/>
    <property type="match status" value="1"/>
</dbReference>
<accession>A0A1H7DRE5</accession>
<keyword evidence="2" id="KW-0472">Membrane</keyword>
<feature type="transmembrane region" description="Helical" evidence="2">
    <location>
        <begin position="260"/>
        <end position="279"/>
    </location>
</feature>
<sequence>MRAQCGDEDALRLRYLDGLRGWAAVIVLFCHVFPFYLLRSTGPSADSARRLLEKGALAGYAEYALASLGIVFYRFFTDGLIPVYVFFVLSGYVLSVGYVHRRRGEMIADQALRRYIRLTLPIASACLIAYCLMKLGWMYNQRVSGPSGSDWMKEFYGWPATLVSLIRFSLFDVYFDYSHVHSYIFVLWTMQIEFFGSFLVFCTLALFGELGKRWLPYGIVFVVVCLIDRTLIPFLFGLFIAELHRRDDVRRMLARPASKIVASILLVAALFVPVLAFHFVPRSAWSSVGSVTAVAIVVSVMMFAPLQQVLSCRASKFVGKISFSLYLIHPLVICSFGSWYFLALYERLDRPILIASCAILTIALSVLCALLFEVVDTWGVKAARRFSGWVLHKPLRGPAMDRKPAHVDATPAGESIGLSE</sequence>
<dbReference type="GO" id="GO:0016747">
    <property type="term" value="F:acyltransferase activity, transferring groups other than amino-acyl groups"/>
    <property type="evidence" value="ECO:0007669"/>
    <property type="project" value="InterPro"/>
</dbReference>
<dbReference type="PANTHER" id="PTHR23028:SF134">
    <property type="entry name" value="PUTATIVE (AFU_ORTHOLOGUE AFUA_4G08520)-RELATED"/>
    <property type="match status" value="1"/>
</dbReference>
<feature type="transmembrane region" description="Helical" evidence="2">
    <location>
        <begin position="325"/>
        <end position="345"/>
    </location>
</feature>
<gene>
    <name evidence="4" type="ORF">SAMN05192539_10336</name>
</gene>
<feature type="transmembrane region" description="Helical" evidence="2">
    <location>
        <begin position="81"/>
        <end position="99"/>
    </location>
</feature>
<dbReference type="EMBL" id="FNYE01000033">
    <property type="protein sequence ID" value="SEK03944.1"/>
    <property type="molecule type" value="Genomic_DNA"/>
</dbReference>
<dbReference type="Proteomes" id="UP000198866">
    <property type="component" value="Unassembled WGS sequence"/>
</dbReference>
<keyword evidence="2" id="KW-1133">Transmembrane helix</keyword>
<dbReference type="STRING" id="667676.SAMN05192539_10336"/>
<feature type="transmembrane region" description="Helical" evidence="2">
    <location>
        <begin position="155"/>
        <end position="175"/>
    </location>
</feature>
<evidence type="ECO:0000259" key="3">
    <source>
        <dbReference type="Pfam" id="PF01757"/>
    </source>
</evidence>
<keyword evidence="2" id="KW-0812">Transmembrane</keyword>
<feature type="transmembrane region" description="Helical" evidence="2">
    <location>
        <begin position="285"/>
        <end position="304"/>
    </location>
</feature>
<dbReference type="InterPro" id="IPR002656">
    <property type="entry name" value="Acyl_transf_3_dom"/>
</dbReference>
<feature type="transmembrane region" description="Helical" evidence="2">
    <location>
        <begin position="182"/>
        <end position="208"/>
    </location>
</feature>
<feature type="domain" description="Acyltransferase 3" evidence="3">
    <location>
        <begin position="14"/>
        <end position="369"/>
    </location>
</feature>
<keyword evidence="4" id="KW-0808">Transferase</keyword>